<dbReference type="EMBL" id="JAOB01000093">
    <property type="protein sequence ID" value="EUA06804.1"/>
    <property type="molecule type" value="Genomic_DNA"/>
</dbReference>
<organism evidence="1">
    <name type="scientific">Mycobacterium xenopi 4042</name>
    <dbReference type="NCBI Taxonomy" id="1299334"/>
    <lineage>
        <taxon>Bacteria</taxon>
        <taxon>Bacillati</taxon>
        <taxon>Actinomycetota</taxon>
        <taxon>Actinomycetes</taxon>
        <taxon>Mycobacteriales</taxon>
        <taxon>Mycobacteriaceae</taxon>
        <taxon>Mycobacterium</taxon>
    </lineage>
</organism>
<protein>
    <submittedName>
        <fullName evidence="1">Uncharacterized protein</fullName>
    </submittedName>
</protein>
<gene>
    <name evidence="1" type="ORF">I553_0486</name>
</gene>
<accession>X7YIA9</accession>
<proteinExistence type="predicted"/>
<evidence type="ECO:0000313" key="1">
    <source>
        <dbReference type="EMBL" id="EUA06804.1"/>
    </source>
</evidence>
<name>X7YIA9_MYCXE</name>
<comment type="caution">
    <text evidence="1">The sequence shown here is derived from an EMBL/GenBank/DDBJ whole genome shotgun (WGS) entry which is preliminary data.</text>
</comment>
<reference evidence="1" key="1">
    <citation type="submission" date="2014-01" db="EMBL/GenBank/DDBJ databases">
        <authorList>
            <person name="Brown-Elliot B."/>
            <person name="Wallace R."/>
            <person name="Lenaerts A."/>
            <person name="Ordway D."/>
            <person name="DeGroote M.A."/>
            <person name="Parker T."/>
            <person name="Sizemore C."/>
            <person name="Tallon L.J."/>
            <person name="Sadzewicz L.K."/>
            <person name="Sengamalay N."/>
            <person name="Fraser C.M."/>
            <person name="Hine E."/>
            <person name="Shefchek K.A."/>
            <person name="Das S.P."/>
            <person name="Tettelin H."/>
        </authorList>
    </citation>
    <scope>NUCLEOTIDE SEQUENCE [LARGE SCALE GENOMIC DNA]</scope>
    <source>
        <strain evidence="1">4042</strain>
    </source>
</reference>
<sequence length="59" mass="6866">MTFINLEDETGMVNVLCTPGVWRGTANWRRRHPHWLFAVRSKTPAAPSLSWRNSWPSSR</sequence>
<dbReference type="AlphaFoldDB" id="X7YIA9"/>